<sequence length="2208" mass="241560">MSSADRFAEAKPLNQKEGAMPHPTNGISKITLKVVVFHFRRRHSPTYPTPLKSFHKVGLESSSTGSFSPLILPSPLPLAVVSLDKHWAEITLREHPQGPSQCFVLIKQSDSPCPHSVLSRLFDAGRPPKGPLLSPSPPGIADDPPRQGSSSSSPPTADGFDWDPAPSPPSQSFSPRAVHLGDLMRYEYDQAYALGPPDFQGSPGAPTPRDAAVLFQPLDPTSAEPLPGGAGCPRRRLRLPNAAANRHAPFRNFNPIPFRGSRMHAYLTGFPCLLGSTNPCASAAHMEPFPFRLQSSHLNICYYHQDLHRRPPAQVLKAEVFMGSRQGLLPSSRPGCCPRRPVWVARFKPSIFGLVDSAALAVGHREPAFVHPASPNSHAGLQLSRGKLRGNQLLDGSISLSPLYPSQTNDLHRQIAMGLHQSFSLFASPGRHSSPSFGPGSPLGDPANQLPLALYGFGRLTDSHTCRLLGPCFKTGRMGSPLADAKSASRCHEGTPAEVATPHPPRSQRRRSAGGIIRPGLVAPRTRRPPLTEFTASIWAAFPNNPTRRQRQKATGSGHNGLSPSLGRPIPWDLRPSVAGRLQTTLNGRKAADSHTGLFPFAATTTRGILQGLRVTEATAGQGSFQSQGLDTHFEPRRAREGGATTVRAGALGAKCFSANLARGARTTTCSLARRLTPDRPPGGQQGTGGENTPGGRPGRCTLDLVASGATCAQRLDGSRDSAIHTKHRDFATLFIDARAKISAVESWLGYRVRGRTAKPPSFFRLAQIAPKVVVRGVRPPTVRWVADAEPAGRRSLTPGRGFDGRCDSPPPPPGHRGAARSLGSRRFRESTMILPQVHLRKPLLRLLLPLNDKVQWTSRNAIGRRTANAAADPTLHRPFNRQIAPPTKNGHAPPPIESRKSSQSVNPYYVRPAGITAAAGTGLALQWILVKGFRLYLFHYQTLRARYCYLLSLPPPVDWDQPGSILSRDATPTRRRCEKRQHRARGIDGRKQKLGDQTRFANPTKSIGLPHFTWVHEHCGVRALQHTRAETKPEGKVNADASIAPRLHSHDTGPGDGFQRDYTSYEAAPFGKKNTQAPGECQRPNKAAGAKQSHRRRTGKSRSGEGAPNGPAESVKDQKLEVGQKGRAGPLGLFPAREEELKAIAQRKRGANGLCTAHTLRGKPLHRARGQQALPRRAEGRQAFLSTQGGQQAQAYPRPRASAARNAPTAPATIRSHLFKIPKISLSHAEPQKSPSARALFPLRKQRGLFASGPWVPQRGPFFFAFAAQRVPPLPWRGRECPLASGAAGRACRPRGASQPPPLFGPKDDRYLGRFAGSQESRRLPGVRRNWRLRPESGEPRRSTLLFSLMCLGPTAAGTGGEGRIGRPPPTRPAKGRRHDTRPGSRKAPNAGRQAGGRRWRRSSLDSDLEALSHNPTHEHRAEITLREHPQGPSQCFVLIKQSDSPCPHSVLSRVVRRRKAPKGALLVRPRRASLTTRLRPLEQLEQSTDSRRVRLGPPPSPRANPFPEAVHLGDLMRYEYDQAYALGPPDFQGSPGAPTPRDAAVLFQPLDPTSAEPLPGPPADASRLPNAAANRHAPFRNFNPIPFRDLHRRPPRQGSRPEVFMGRRQASYSSRPGCCPDGRYGSRFKPSIFGLVDSAGMLTLEPFSEDLGRSTVQPARGSRQSASFAPLRVWSPADSHTCQTPWSVFQDGSNGEPAGRRQERRRCHEGTPAEVAKPPSSVTETTIRWAGSSAWLGRLATQAGRRLEVEGRTALAVPAIMTEAHRRPHPLPPRQFQALFDSFFKVLFIFPSRRDRVRAQRVVTPLWRPIPWDLRRPSAEDACRLHFNGRKAADSHTGLFPFAAATRGILVSFSPPLIDMLKLSGCSHLTWGRIRARPPSRRQLPGRGPLQSQGLDTTLRATQGQGGRSHHCRGPGALGAKCFSANLARGGKDDQSARPDDSPHRPPGGQQGTGGENTPGGRPGRCTLDLVASGATCAQRLDGSRDSAIHTKHRDFATLFIGARAKISAVESRLGYRVRGRRRTAKDRFFFLLRWHRSPKVVVRGVRPRPPLAADAEPAGRRVANARRGIRRALRLPPPPPLGIVVQLARLVARRFAESTMILPQLRRPEHLRASQTCYCLKLPGPKRHSPSKKLAGRHRGTTRQLRPGAIAVEGTKSTCAHREADRRPNPRSNYEAFNCKQLKYTLLSWNYRCCWHRTCPPMDPR</sequence>
<feature type="region of interest" description="Disordered" evidence="1">
    <location>
        <begin position="1358"/>
        <end position="1405"/>
    </location>
</feature>
<feature type="compositionally biased region" description="Gly residues" evidence="1">
    <location>
        <begin position="684"/>
        <end position="698"/>
    </location>
</feature>
<feature type="compositionally biased region" description="Pro residues" evidence="1">
    <location>
        <begin position="128"/>
        <end position="138"/>
    </location>
</feature>
<feature type="compositionally biased region" description="Polar residues" evidence="1">
    <location>
        <begin position="553"/>
        <end position="563"/>
    </location>
</feature>
<feature type="compositionally biased region" description="Low complexity" evidence="1">
    <location>
        <begin position="1192"/>
        <end position="1208"/>
    </location>
</feature>
<feature type="region of interest" description="Disordered" evidence="1">
    <location>
        <begin position="1"/>
        <end position="25"/>
    </location>
</feature>
<feature type="region of interest" description="Disordered" evidence="1">
    <location>
        <begin position="480"/>
        <end position="513"/>
    </location>
</feature>
<feature type="compositionally biased region" description="Basic and acidic residues" evidence="1">
    <location>
        <begin position="1115"/>
        <end position="1125"/>
    </location>
</feature>
<protein>
    <submittedName>
        <fullName evidence="2">Uncharacterized protein</fullName>
    </submittedName>
</protein>
<feature type="region of interest" description="Disordered" evidence="1">
    <location>
        <begin position="117"/>
        <end position="176"/>
    </location>
</feature>
<dbReference type="InterPro" id="IPR044792">
    <property type="entry name" value="TAR1"/>
</dbReference>
<comment type="caution">
    <text evidence="2">The sequence shown here is derived from an EMBL/GenBank/DDBJ whole genome shotgun (WGS) entry which is preliminary data.</text>
</comment>
<name>A0AAV7DQL7_ARIFI</name>
<evidence type="ECO:0000313" key="3">
    <source>
        <dbReference type="Proteomes" id="UP000825729"/>
    </source>
</evidence>
<feature type="region of interest" description="Disordered" evidence="1">
    <location>
        <begin position="1029"/>
        <end position="1132"/>
    </location>
</feature>
<dbReference type="PANTHER" id="PTHR47188">
    <property type="entry name" value="PROTEIN TAR1"/>
    <property type="match status" value="1"/>
</dbReference>
<feature type="region of interest" description="Disordered" evidence="1">
    <location>
        <begin position="1687"/>
        <end position="1725"/>
    </location>
</feature>
<dbReference type="PANTHER" id="PTHR47188:SF1">
    <property type="entry name" value="PROTEIN TAR1"/>
    <property type="match status" value="1"/>
</dbReference>
<feature type="compositionally biased region" description="Basic and acidic residues" evidence="1">
    <location>
        <begin position="1700"/>
        <end position="1713"/>
    </location>
</feature>
<feature type="region of interest" description="Disordered" evidence="1">
    <location>
        <begin position="673"/>
        <end position="698"/>
    </location>
</feature>
<feature type="compositionally biased region" description="Low complexity" evidence="1">
    <location>
        <begin position="1287"/>
        <end position="1298"/>
    </location>
</feature>
<dbReference type="GO" id="GO:0043457">
    <property type="term" value="P:regulation of cellular respiration"/>
    <property type="evidence" value="ECO:0007669"/>
    <property type="project" value="InterPro"/>
</dbReference>
<feature type="region of interest" description="Disordered" evidence="1">
    <location>
        <begin position="878"/>
        <end position="904"/>
    </location>
</feature>
<feature type="region of interest" description="Disordered" evidence="1">
    <location>
        <begin position="1479"/>
        <end position="1509"/>
    </location>
</feature>
<feature type="region of interest" description="Disordered" evidence="1">
    <location>
        <begin position="1287"/>
        <end position="1310"/>
    </location>
</feature>
<proteinExistence type="predicted"/>
<gene>
    <name evidence="2" type="ORF">H6P81_021252</name>
</gene>
<dbReference type="EMBL" id="JAINDJ010000010">
    <property type="protein sequence ID" value="KAG9438847.1"/>
    <property type="molecule type" value="Genomic_DNA"/>
</dbReference>
<reference evidence="2 3" key="1">
    <citation type="submission" date="2021-07" db="EMBL/GenBank/DDBJ databases">
        <title>The Aristolochia fimbriata genome: insights into angiosperm evolution, floral development and chemical biosynthesis.</title>
        <authorList>
            <person name="Jiao Y."/>
        </authorList>
    </citation>
    <scope>NUCLEOTIDE SEQUENCE [LARGE SCALE GENOMIC DNA]</scope>
    <source>
        <strain evidence="2">IBCAS-2021</strain>
        <tissue evidence="2">Leaf</tissue>
    </source>
</reference>
<feature type="region of interest" description="Disordered" evidence="1">
    <location>
        <begin position="545"/>
        <end position="573"/>
    </location>
</feature>
<dbReference type="Proteomes" id="UP000825729">
    <property type="component" value="Unassembled WGS sequence"/>
</dbReference>
<feature type="compositionally biased region" description="Basic and acidic residues" evidence="1">
    <location>
        <begin position="1932"/>
        <end position="1946"/>
    </location>
</feature>
<evidence type="ECO:0000256" key="1">
    <source>
        <dbReference type="SAM" id="MobiDB-lite"/>
    </source>
</evidence>
<accession>A0AAV7DQL7</accession>
<feature type="region of interest" description="Disordered" evidence="1">
    <location>
        <begin position="794"/>
        <end position="825"/>
    </location>
</feature>
<feature type="compositionally biased region" description="Gly residues" evidence="1">
    <location>
        <begin position="1951"/>
        <end position="1965"/>
    </location>
</feature>
<evidence type="ECO:0000313" key="2">
    <source>
        <dbReference type="EMBL" id="KAG9438847.1"/>
    </source>
</evidence>
<feature type="region of interest" description="Disordered" evidence="1">
    <location>
        <begin position="1187"/>
        <end position="1208"/>
    </location>
</feature>
<keyword evidence="3" id="KW-1185">Reference proteome</keyword>
<feature type="region of interest" description="Disordered" evidence="1">
    <location>
        <begin position="1930"/>
        <end position="1967"/>
    </location>
</feature>
<organism evidence="2 3">
    <name type="scientific">Aristolochia fimbriata</name>
    <name type="common">White veined hardy Dutchman's pipe vine</name>
    <dbReference type="NCBI Taxonomy" id="158543"/>
    <lineage>
        <taxon>Eukaryota</taxon>
        <taxon>Viridiplantae</taxon>
        <taxon>Streptophyta</taxon>
        <taxon>Embryophyta</taxon>
        <taxon>Tracheophyta</taxon>
        <taxon>Spermatophyta</taxon>
        <taxon>Magnoliopsida</taxon>
        <taxon>Magnoliidae</taxon>
        <taxon>Piperales</taxon>
        <taxon>Aristolochiaceae</taxon>
        <taxon>Aristolochia</taxon>
    </lineage>
</organism>
<feature type="region of interest" description="Disordered" evidence="1">
    <location>
        <begin position="1579"/>
        <end position="1603"/>
    </location>
</feature>
<feature type="compositionally biased region" description="Basic and acidic residues" evidence="1">
    <location>
        <begin position="1029"/>
        <end position="1038"/>
    </location>
</feature>